<gene>
    <name evidence="2" type="ORF">AM493_09900</name>
</gene>
<dbReference type="Proteomes" id="UP000037755">
    <property type="component" value="Unassembled WGS sequence"/>
</dbReference>
<reference evidence="2 3" key="1">
    <citation type="submission" date="2015-08" db="EMBL/GenBank/DDBJ databases">
        <title>Whole genome sequence of Flavobacterium akiainvivens IK-1T, from decaying Wikstroemia oahuensis, an endemic Hawaiian shrub.</title>
        <authorList>
            <person name="Wan X."/>
            <person name="Hou S."/>
            <person name="Saito J."/>
            <person name="Donachie S."/>
        </authorList>
    </citation>
    <scope>NUCLEOTIDE SEQUENCE [LARGE SCALE GENOMIC DNA]</scope>
    <source>
        <strain evidence="2 3">IK-1</strain>
    </source>
</reference>
<dbReference type="RefSeq" id="WP_054407810.1">
    <property type="nucleotide sequence ID" value="NZ_FOYA01000001.1"/>
</dbReference>
<dbReference type="EMBL" id="LIYD01000005">
    <property type="protein sequence ID" value="KOS06311.1"/>
    <property type="molecule type" value="Genomic_DNA"/>
</dbReference>
<feature type="transmembrane region" description="Helical" evidence="1">
    <location>
        <begin position="33"/>
        <end position="54"/>
    </location>
</feature>
<accession>A0A0M8MHG2</accession>
<keyword evidence="1" id="KW-1133">Transmembrane helix</keyword>
<comment type="caution">
    <text evidence="2">The sequence shown here is derived from an EMBL/GenBank/DDBJ whole genome shotgun (WGS) entry which is preliminary data.</text>
</comment>
<keyword evidence="1" id="KW-0812">Transmembrane</keyword>
<dbReference type="AlphaFoldDB" id="A0A0M8MHG2"/>
<sequence>MKKLINLLTALVIYFALAAIVEFTVGWGVENKWFFIGFWSVTMALADVFIFQPLRKKRQALKKQPPLK</sequence>
<proteinExistence type="predicted"/>
<evidence type="ECO:0000256" key="1">
    <source>
        <dbReference type="SAM" id="Phobius"/>
    </source>
</evidence>
<protein>
    <submittedName>
        <fullName evidence="2">Uncharacterized protein</fullName>
    </submittedName>
</protein>
<dbReference type="STRING" id="1202724.AM493_09900"/>
<dbReference type="PATRIC" id="fig|1202724.3.peg.2054"/>
<organism evidence="2 3">
    <name type="scientific">Flavobacterium akiainvivens</name>
    <dbReference type="NCBI Taxonomy" id="1202724"/>
    <lineage>
        <taxon>Bacteria</taxon>
        <taxon>Pseudomonadati</taxon>
        <taxon>Bacteroidota</taxon>
        <taxon>Flavobacteriia</taxon>
        <taxon>Flavobacteriales</taxon>
        <taxon>Flavobacteriaceae</taxon>
        <taxon>Flavobacterium</taxon>
    </lineage>
</organism>
<keyword evidence="3" id="KW-1185">Reference proteome</keyword>
<keyword evidence="1" id="KW-0472">Membrane</keyword>
<feature type="transmembrane region" description="Helical" evidence="1">
    <location>
        <begin position="7"/>
        <end position="27"/>
    </location>
</feature>
<evidence type="ECO:0000313" key="3">
    <source>
        <dbReference type="Proteomes" id="UP000037755"/>
    </source>
</evidence>
<dbReference type="OrthoDB" id="1367177at2"/>
<evidence type="ECO:0000313" key="2">
    <source>
        <dbReference type="EMBL" id="KOS06311.1"/>
    </source>
</evidence>
<name>A0A0M8MHG2_9FLAO</name>